<keyword evidence="1" id="KW-0472">Membrane</keyword>
<dbReference type="AlphaFoldDB" id="K9H0I2"/>
<protein>
    <submittedName>
        <fullName evidence="2">Uncharacterized protein</fullName>
    </submittedName>
</protein>
<dbReference type="STRING" id="1238182.C882_3496"/>
<dbReference type="RefSeq" id="WP_009539614.1">
    <property type="nucleotide sequence ID" value="NZ_ANHY01000005.1"/>
</dbReference>
<keyword evidence="1" id="KW-1133">Transmembrane helix</keyword>
<gene>
    <name evidence="2" type="ORF">C882_3496</name>
</gene>
<comment type="caution">
    <text evidence="2">The sequence shown here is derived from an EMBL/GenBank/DDBJ whole genome shotgun (WGS) entry which is preliminary data.</text>
</comment>
<name>K9H0I2_9PROT</name>
<evidence type="ECO:0000313" key="3">
    <source>
        <dbReference type="Proteomes" id="UP000009881"/>
    </source>
</evidence>
<sequence>MESGLTTATWLWLFVPMPLVVIVSLVSWLRHSGASGKEGAR</sequence>
<evidence type="ECO:0000313" key="2">
    <source>
        <dbReference type="EMBL" id="EKV31745.1"/>
    </source>
</evidence>
<dbReference type="Proteomes" id="UP000009881">
    <property type="component" value="Unassembled WGS sequence"/>
</dbReference>
<accession>K9H0I2</accession>
<feature type="transmembrane region" description="Helical" evidence="1">
    <location>
        <begin position="12"/>
        <end position="29"/>
    </location>
</feature>
<evidence type="ECO:0000256" key="1">
    <source>
        <dbReference type="SAM" id="Phobius"/>
    </source>
</evidence>
<dbReference type="EMBL" id="ANHY01000005">
    <property type="protein sequence ID" value="EKV31745.1"/>
    <property type="molecule type" value="Genomic_DNA"/>
</dbReference>
<proteinExistence type="predicted"/>
<organism evidence="2 3">
    <name type="scientific">Caenispirillum salinarum AK4</name>
    <dbReference type="NCBI Taxonomy" id="1238182"/>
    <lineage>
        <taxon>Bacteria</taxon>
        <taxon>Pseudomonadati</taxon>
        <taxon>Pseudomonadota</taxon>
        <taxon>Alphaproteobacteria</taxon>
        <taxon>Rhodospirillales</taxon>
        <taxon>Novispirillaceae</taxon>
        <taxon>Caenispirillum</taxon>
    </lineage>
</organism>
<reference evidence="2 3" key="1">
    <citation type="journal article" date="2013" name="Genome Announc.">
        <title>Draft Genome Sequence of an Alphaproteobacterium, Caenispirillum salinarum AK4(T), Isolated from a Solar Saltern.</title>
        <authorList>
            <person name="Khatri I."/>
            <person name="Singh A."/>
            <person name="Korpole S."/>
            <person name="Pinnaka A.K."/>
            <person name="Subramanian S."/>
        </authorList>
    </citation>
    <scope>NUCLEOTIDE SEQUENCE [LARGE SCALE GENOMIC DNA]</scope>
    <source>
        <strain evidence="2 3">AK4</strain>
    </source>
</reference>
<keyword evidence="3" id="KW-1185">Reference proteome</keyword>
<keyword evidence="1" id="KW-0812">Transmembrane</keyword>